<feature type="transmembrane region" description="Helical" evidence="1">
    <location>
        <begin position="6"/>
        <end position="26"/>
    </location>
</feature>
<reference evidence="2 3" key="1">
    <citation type="submission" date="2018-09" db="EMBL/GenBank/DDBJ databases">
        <authorList>
            <person name="Zhu H."/>
        </authorList>
    </citation>
    <scope>NUCLEOTIDE SEQUENCE [LARGE SCALE GENOMIC DNA]</scope>
    <source>
        <strain evidence="2 3">K2R01-6</strain>
    </source>
</reference>
<evidence type="ECO:0000313" key="3">
    <source>
        <dbReference type="Proteomes" id="UP000286100"/>
    </source>
</evidence>
<evidence type="ECO:0000313" key="2">
    <source>
        <dbReference type="EMBL" id="RJF85321.1"/>
    </source>
</evidence>
<feature type="transmembrane region" description="Helical" evidence="1">
    <location>
        <begin position="53"/>
        <end position="72"/>
    </location>
</feature>
<protein>
    <submittedName>
        <fullName evidence="2">DUF1467 family protein</fullName>
    </submittedName>
</protein>
<comment type="caution">
    <text evidence="2">The sequence shown here is derived from an EMBL/GenBank/DDBJ whole genome shotgun (WGS) entry which is preliminary data.</text>
</comment>
<keyword evidence="1" id="KW-0472">Membrane</keyword>
<keyword evidence="1" id="KW-0812">Transmembrane</keyword>
<organism evidence="2 3">
    <name type="scientific">Sphingomonas cavernae</name>
    <dbReference type="NCBI Taxonomy" id="2320861"/>
    <lineage>
        <taxon>Bacteria</taxon>
        <taxon>Pseudomonadati</taxon>
        <taxon>Pseudomonadota</taxon>
        <taxon>Alphaproteobacteria</taxon>
        <taxon>Sphingomonadales</taxon>
        <taxon>Sphingomonadaceae</taxon>
        <taxon>Sphingomonas</taxon>
    </lineage>
</organism>
<dbReference type="OrthoDB" id="9804637at2"/>
<sequence>MKWTSALAIYLLFWVMTAFLVLPFGVKTHDEAGIPKTPGQADSAPANFRPARVALWTTALSAVLFGLFYLNYVNGWVGAEAFDLFRHPG</sequence>
<dbReference type="Pfam" id="PF07330">
    <property type="entry name" value="DUF1467"/>
    <property type="match status" value="1"/>
</dbReference>
<keyword evidence="1" id="KW-1133">Transmembrane helix</keyword>
<dbReference type="Proteomes" id="UP000286100">
    <property type="component" value="Unassembled WGS sequence"/>
</dbReference>
<keyword evidence="3" id="KW-1185">Reference proteome</keyword>
<dbReference type="InterPro" id="IPR009935">
    <property type="entry name" value="DUF1467"/>
</dbReference>
<dbReference type="AlphaFoldDB" id="A0A418W5K6"/>
<name>A0A418W5K6_9SPHN</name>
<evidence type="ECO:0000256" key="1">
    <source>
        <dbReference type="SAM" id="Phobius"/>
    </source>
</evidence>
<accession>A0A418W5K6</accession>
<dbReference type="RefSeq" id="WP_119763953.1">
    <property type="nucleotide sequence ID" value="NZ_QYUM01000004.1"/>
</dbReference>
<dbReference type="EMBL" id="QYUM01000004">
    <property type="protein sequence ID" value="RJF85321.1"/>
    <property type="molecule type" value="Genomic_DNA"/>
</dbReference>
<proteinExistence type="predicted"/>
<gene>
    <name evidence="2" type="ORF">D3876_15315</name>
</gene>